<reference evidence="1 2" key="1">
    <citation type="submission" date="2020-08" db="EMBL/GenBank/DDBJ databases">
        <title>Sphingobacterium sp. DN00404 isolated from aquaculture water.</title>
        <authorList>
            <person name="Zhang M."/>
        </authorList>
    </citation>
    <scope>NUCLEOTIDE SEQUENCE [LARGE SCALE GENOMIC DNA]</scope>
    <source>
        <strain evidence="1 2">KCTC 42746</strain>
    </source>
</reference>
<comment type="caution">
    <text evidence="1">The sequence shown here is derived from an EMBL/GenBank/DDBJ whole genome shotgun (WGS) entry which is preliminary data.</text>
</comment>
<evidence type="ECO:0008006" key="3">
    <source>
        <dbReference type="Google" id="ProtNLM"/>
    </source>
</evidence>
<gene>
    <name evidence="1" type="ORF">H8B21_08750</name>
</gene>
<dbReference type="Proteomes" id="UP000651112">
    <property type="component" value="Unassembled WGS sequence"/>
</dbReference>
<accession>A0ABR7XTP8</accession>
<organism evidence="1 2">
    <name type="scientific">Sphingobacterium chuzhouense</name>
    <dbReference type="NCBI Taxonomy" id="1742264"/>
    <lineage>
        <taxon>Bacteria</taxon>
        <taxon>Pseudomonadati</taxon>
        <taxon>Bacteroidota</taxon>
        <taxon>Sphingobacteriia</taxon>
        <taxon>Sphingobacteriales</taxon>
        <taxon>Sphingobacteriaceae</taxon>
        <taxon>Sphingobacterium</taxon>
    </lineage>
</organism>
<evidence type="ECO:0000313" key="1">
    <source>
        <dbReference type="EMBL" id="MBD1421652.1"/>
    </source>
</evidence>
<evidence type="ECO:0000313" key="2">
    <source>
        <dbReference type="Proteomes" id="UP000651112"/>
    </source>
</evidence>
<protein>
    <recommendedName>
        <fullName evidence="3">Lipocalin-like domain-containing protein</fullName>
    </recommendedName>
</protein>
<dbReference type="EMBL" id="JACNYL010000002">
    <property type="protein sequence ID" value="MBD1421652.1"/>
    <property type="molecule type" value="Genomic_DNA"/>
</dbReference>
<keyword evidence="2" id="KW-1185">Reference proteome</keyword>
<proteinExistence type="predicted"/>
<sequence length="163" mass="18452">MISQHNFKMPFKYIAYLSIAALLFGGCTKDDNEDTPEDDLSNTTWIATMTDDNPGTNPPAAPGINVIYYPWRDCHMDDSFIFLKDRLTINDNGTLCENGIDLVLNTKNQNYFYDVATKKLTLGSGNEIVVLDVFELTKNSLKLGVPLSPSTNYNYMLFLFKRK</sequence>
<name>A0ABR7XTP8_9SPHI</name>
<dbReference type="RefSeq" id="WP_223814927.1">
    <property type="nucleotide sequence ID" value="NZ_JACNYL010000002.1"/>
</dbReference>